<dbReference type="Proteomes" id="UP000799423">
    <property type="component" value="Unassembled WGS sequence"/>
</dbReference>
<accession>A0A6A7ASA9</accession>
<protein>
    <submittedName>
        <fullName evidence="2">Uncharacterized protein</fullName>
    </submittedName>
</protein>
<name>A0A6A7ASA9_9PLEO</name>
<feature type="compositionally biased region" description="Acidic residues" evidence="1">
    <location>
        <begin position="323"/>
        <end position="333"/>
    </location>
</feature>
<keyword evidence="3" id="KW-1185">Reference proteome</keyword>
<proteinExistence type="predicted"/>
<feature type="region of interest" description="Disordered" evidence="1">
    <location>
        <begin position="320"/>
        <end position="350"/>
    </location>
</feature>
<organism evidence="2 3">
    <name type="scientific">Plenodomus tracheiphilus IPT5</name>
    <dbReference type="NCBI Taxonomy" id="1408161"/>
    <lineage>
        <taxon>Eukaryota</taxon>
        <taxon>Fungi</taxon>
        <taxon>Dikarya</taxon>
        <taxon>Ascomycota</taxon>
        <taxon>Pezizomycotina</taxon>
        <taxon>Dothideomycetes</taxon>
        <taxon>Pleosporomycetidae</taxon>
        <taxon>Pleosporales</taxon>
        <taxon>Pleosporineae</taxon>
        <taxon>Leptosphaeriaceae</taxon>
        <taxon>Plenodomus</taxon>
    </lineage>
</organism>
<dbReference type="OrthoDB" id="2951834at2759"/>
<evidence type="ECO:0000256" key="1">
    <source>
        <dbReference type="SAM" id="MobiDB-lite"/>
    </source>
</evidence>
<sequence>MSNAMSCIATAEEVLASHQGAPAPYQNFSIIDAMNQLSQLALSRPEGDQFMRFPAEVRIMIYEELLSVWPHPVFRGAFTFGPIDPHEFDGEMVISWQILATCRLYYEEAYPILYSKNHFIFCTGAKGNPGMFWRFPIATRYMPFITNLSIFYRADEPTKQASKRVGHFMLALARLAVNLEHLTVLISSDQRYEQACPWDIIFCDHPVAKAIVRLVENKTVKNLRIRLHDGARLFPGFACHLDQTFMGHMPVDRTLIFTMSCSCAPIKGQPSQWCSFCQWPRHIWDLKPIEDRVHPVHAEAGQSRMMDMQADLFELGILPPKDDTDEEEKEEENVAVGGGGGGPPEDTYEEDLPAFTLGVRLPPRKKHPFRTEISAPAVWSFEQTKITNFYGVA</sequence>
<evidence type="ECO:0000313" key="2">
    <source>
        <dbReference type="EMBL" id="KAF2845099.1"/>
    </source>
</evidence>
<evidence type="ECO:0000313" key="3">
    <source>
        <dbReference type="Proteomes" id="UP000799423"/>
    </source>
</evidence>
<gene>
    <name evidence="2" type="ORF">T440DRAFT_283785</name>
</gene>
<reference evidence="2" key="1">
    <citation type="submission" date="2020-01" db="EMBL/GenBank/DDBJ databases">
        <authorList>
            <consortium name="DOE Joint Genome Institute"/>
            <person name="Haridas S."/>
            <person name="Albert R."/>
            <person name="Binder M."/>
            <person name="Bloem J."/>
            <person name="Labutti K."/>
            <person name="Salamov A."/>
            <person name="Andreopoulos B."/>
            <person name="Baker S.E."/>
            <person name="Barry K."/>
            <person name="Bills G."/>
            <person name="Bluhm B.H."/>
            <person name="Cannon C."/>
            <person name="Castanera R."/>
            <person name="Culley D.E."/>
            <person name="Daum C."/>
            <person name="Ezra D."/>
            <person name="Gonzalez J.B."/>
            <person name="Henrissat B."/>
            <person name="Kuo A."/>
            <person name="Liang C."/>
            <person name="Lipzen A."/>
            <person name="Lutzoni F."/>
            <person name="Magnuson J."/>
            <person name="Mondo S."/>
            <person name="Nolan M."/>
            <person name="Ohm R."/>
            <person name="Pangilinan J."/>
            <person name="Park H.-J."/>
            <person name="Ramirez L."/>
            <person name="Alfaro M."/>
            <person name="Sun H."/>
            <person name="Tritt A."/>
            <person name="Yoshinaga Y."/>
            <person name="Zwiers L.-H."/>
            <person name="Turgeon B.G."/>
            <person name="Goodwin S.B."/>
            <person name="Spatafora J.W."/>
            <person name="Crous P.W."/>
            <person name="Grigoriev I.V."/>
        </authorList>
    </citation>
    <scope>NUCLEOTIDE SEQUENCE</scope>
    <source>
        <strain evidence="2">IPT5</strain>
    </source>
</reference>
<dbReference type="EMBL" id="MU006354">
    <property type="protein sequence ID" value="KAF2845099.1"/>
    <property type="molecule type" value="Genomic_DNA"/>
</dbReference>
<dbReference type="AlphaFoldDB" id="A0A6A7ASA9"/>